<feature type="non-terminal residue" evidence="2">
    <location>
        <position position="46"/>
    </location>
</feature>
<reference evidence="2" key="1">
    <citation type="submission" date="2018-05" db="EMBL/GenBank/DDBJ databases">
        <authorList>
            <person name="Lanie J.A."/>
            <person name="Ng W.-L."/>
            <person name="Kazmierczak K.M."/>
            <person name="Andrzejewski T.M."/>
            <person name="Davidsen T.M."/>
            <person name="Wayne K.J."/>
            <person name="Tettelin H."/>
            <person name="Glass J.I."/>
            <person name="Rusch D."/>
            <person name="Podicherti R."/>
            <person name="Tsui H.-C.T."/>
            <person name="Winkler M.E."/>
        </authorList>
    </citation>
    <scope>NUCLEOTIDE SEQUENCE</scope>
</reference>
<protein>
    <submittedName>
        <fullName evidence="2">Uncharacterized protein</fullName>
    </submittedName>
</protein>
<proteinExistence type="predicted"/>
<name>A0A382VPZ6_9ZZZZ</name>
<feature type="non-terminal residue" evidence="2">
    <location>
        <position position="1"/>
    </location>
</feature>
<organism evidence="2">
    <name type="scientific">marine metagenome</name>
    <dbReference type="NCBI Taxonomy" id="408172"/>
    <lineage>
        <taxon>unclassified sequences</taxon>
        <taxon>metagenomes</taxon>
        <taxon>ecological metagenomes</taxon>
    </lineage>
</organism>
<evidence type="ECO:0000313" key="2">
    <source>
        <dbReference type="EMBL" id="SVD47991.1"/>
    </source>
</evidence>
<gene>
    <name evidence="2" type="ORF">METZ01_LOCUS400845</name>
</gene>
<accession>A0A382VPZ6</accession>
<feature type="region of interest" description="Disordered" evidence="1">
    <location>
        <begin position="1"/>
        <end position="22"/>
    </location>
</feature>
<sequence>RSRPSTAASATGRRASSPRGCRFRAIGFPPITGPVHGTRSLASAAG</sequence>
<feature type="compositionally biased region" description="Low complexity" evidence="1">
    <location>
        <begin position="1"/>
        <end position="20"/>
    </location>
</feature>
<evidence type="ECO:0000256" key="1">
    <source>
        <dbReference type="SAM" id="MobiDB-lite"/>
    </source>
</evidence>
<dbReference type="EMBL" id="UINC01153329">
    <property type="protein sequence ID" value="SVD47991.1"/>
    <property type="molecule type" value="Genomic_DNA"/>
</dbReference>
<dbReference type="AlphaFoldDB" id="A0A382VPZ6"/>